<evidence type="ECO:0000313" key="11">
    <source>
        <dbReference type="EMBL" id="KDQ50575.1"/>
    </source>
</evidence>
<keyword evidence="12" id="KW-1185">Reference proteome</keyword>
<feature type="transmembrane region" description="Helical" evidence="10">
    <location>
        <begin position="76"/>
        <end position="95"/>
    </location>
</feature>
<evidence type="ECO:0000256" key="4">
    <source>
        <dbReference type="ARBA" id="ARBA00022692"/>
    </source>
</evidence>
<keyword evidence="8" id="KW-0675">Receptor</keyword>
<dbReference type="PRINTS" id="PR00899">
    <property type="entry name" value="GPCRSTE3"/>
</dbReference>
<organism evidence="11 12">
    <name type="scientific">Jaapia argillacea MUCL 33604</name>
    <dbReference type="NCBI Taxonomy" id="933084"/>
    <lineage>
        <taxon>Eukaryota</taxon>
        <taxon>Fungi</taxon>
        <taxon>Dikarya</taxon>
        <taxon>Basidiomycota</taxon>
        <taxon>Agaricomycotina</taxon>
        <taxon>Agaricomycetes</taxon>
        <taxon>Agaricomycetidae</taxon>
        <taxon>Jaapiales</taxon>
        <taxon>Jaapiaceae</taxon>
        <taxon>Jaapia</taxon>
    </lineage>
</organism>
<evidence type="ECO:0000256" key="3">
    <source>
        <dbReference type="ARBA" id="ARBA00022507"/>
    </source>
</evidence>
<dbReference type="GO" id="GO:0000750">
    <property type="term" value="P:pheromone-dependent signal transduction involved in conjugation with cellular fusion"/>
    <property type="evidence" value="ECO:0007669"/>
    <property type="project" value="TreeGrafter"/>
</dbReference>
<feature type="transmembrane region" description="Helical" evidence="10">
    <location>
        <begin position="6"/>
        <end position="27"/>
    </location>
</feature>
<keyword evidence="4 10" id="KW-0812">Transmembrane</keyword>
<dbReference type="InterPro" id="IPR001499">
    <property type="entry name" value="GPCR_STE3"/>
</dbReference>
<dbReference type="GO" id="GO:0005886">
    <property type="term" value="C:plasma membrane"/>
    <property type="evidence" value="ECO:0007669"/>
    <property type="project" value="TreeGrafter"/>
</dbReference>
<feature type="transmembrane region" description="Helical" evidence="10">
    <location>
        <begin position="276"/>
        <end position="293"/>
    </location>
</feature>
<sequence>MLQSPPNWIFSTCSFIGFTLVAIPFYWQLEYWNTGACLYIGWTAIQLLNLFINSIIWNGNALNPAPIWCDISSRVLVGSSVAILAASLCINRRLYHMVSIKYAVKKSKAERRREMNTDLAIGLGIPLFQMCLQYIVEGHRFNIFEDIGCYPFTWNVTPAYPLVFCVPLLISVISAYYSIRTIRCVIKRRRELSGFLSSNRNLTQHRYFRLMSLAGIELLCGVPLSSWSLYLNIRSSPIQKWVSLAVTHYDFSRVDQFPSVLWKAHPTLATSLELSRWSPVFCAVVFFAFFGFAEEARKHYDLLFSFIKRSTGWSGTATLSNGAVESSQFTCTVSMPRTMYDTGRNRGSSVSFSGILDSILVQDIGVRVLDEKAHGSLPSGLRVDVPEDGISIPRPEPTVDLSLLQRLSTGSKYSCFIDKIV</sequence>
<dbReference type="PRINTS" id="PR00901">
    <property type="entry name" value="PHEROMONEBAR"/>
</dbReference>
<dbReference type="OrthoDB" id="2874149at2759"/>
<dbReference type="AlphaFoldDB" id="A0A067P9T2"/>
<evidence type="ECO:0000256" key="5">
    <source>
        <dbReference type="ARBA" id="ARBA00022989"/>
    </source>
</evidence>
<dbReference type="GO" id="GO:0004934">
    <property type="term" value="F:mating-type alpha-factor pheromone receptor activity"/>
    <property type="evidence" value="ECO:0007669"/>
    <property type="project" value="InterPro"/>
</dbReference>
<accession>A0A067P9T2</accession>
<proteinExistence type="inferred from homology"/>
<evidence type="ECO:0000256" key="8">
    <source>
        <dbReference type="ARBA" id="ARBA00023170"/>
    </source>
</evidence>
<protein>
    <submittedName>
        <fullName evidence="11">Uncharacterized protein</fullName>
    </submittedName>
</protein>
<dbReference type="InParanoid" id="A0A067P9T2"/>
<keyword evidence="7 10" id="KW-0472">Membrane</keyword>
<evidence type="ECO:0000256" key="10">
    <source>
        <dbReference type="SAM" id="Phobius"/>
    </source>
</evidence>
<dbReference type="InterPro" id="IPR000481">
    <property type="entry name" value="GPCR_Pheromne_B_alpha_rcpt"/>
</dbReference>
<feature type="transmembrane region" description="Helical" evidence="10">
    <location>
        <begin position="159"/>
        <end position="179"/>
    </location>
</feature>
<gene>
    <name evidence="11" type="ORF">JAAARDRAFT_211610</name>
</gene>
<comment type="subcellular location">
    <subcellularLocation>
        <location evidence="1">Membrane</location>
        <topology evidence="1">Multi-pass membrane protein</topology>
    </subcellularLocation>
</comment>
<evidence type="ECO:0000256" key="2">
    <source>
        <dbReference type="ARBA" id="ARBA00011085"/>
    </source>
</evidence>
<dbReference type="Proteomes" id="UP000027265">
    <property type="component" value="Unassembled WGS sequence"/>
</dbReference>
<dbReference type="PANTHER" id="PTHR28097:SF1">
    <property type="entry name" value="PHEROMONE A FACTOR RECEPTOR"/>
    <property type="match status" value="1"/>
</dbReference>
<keyword evidence="6" id="KW-0297">G-protein coupled receptor</keyword>
<comment type="similarity">
    <text evidence="2">Belongs to the G-protein coupled receptor 4 family.</text>
</comment>
<dbReference type="PANTHER" id="PTHR28097">
    <property type="entry name" value="PHEROMONE A FACTOR RECEPTOR"/>
    <property type="match status" value="1"/>
</dbReference>
<evidence type="ECO:0000313" key="12">
    <source>
        <dbReference type="Proteomes" id="UP000027265"/>
    </source>
</evidence>
<keyword evidence="3" id="KW-0589">Pheromone response</keyword>
<keyword evidence="5 10" id="KW-1133">Transmembrane helix</keyword>
<reference evidence="12" key="1">
    <citation type="journal article" date="2014" name="Proc. Natl. Acad. Sci. U.S.A.">
        <title>Extensive sampling of basidiomycete genomes demonstrates inadequacy of the white-rot/brown-rot paradigm for wood decay fungi.</title>
        <authorList>
            <person name="Riley R."/>
            <person name="Salamov A.A."/>
            <person name="Brown D.W."/>
            <person name="Nagy L.G."/>
            <person name="Floudas D."/>
            <person name="Held B.W."/>
            <person name="Levasseur A."/>
            <person name="Lombard V."/>
            <person name="Morin E."/>
            <person name="Otillar R."/>
            <person name="Lindquist E.A."/>
            <person name="Sun H."/>
            <person name="LaButti K.M."/>
            <person name="Schmutz J."/>
            <person name="Jabbour D."/>
            <person name="Luo H."/>
            <person name="Baker S.E."/>
            <person name="Pisabarro A.G."/>
            <person name="Walton J.D."/>
            <person name="Blanchette R.A."/>
            <person name="Henrissat B."/>
            <person name="Martin F."/>
            <person name="Cullen D."/>
            <person name="Hibbett D.S."/>
            <person name="Grigoriev I.V."/>
        </authorList>
    </citation>
    <scope>NUCLEOTIDE SEQUENCE [LARGE SCALE GENOMIC DNA]</scope>
    <source>
        <strain evidence="12">MUCL 33604</strain>
    </source>
</reference>
<evidence type="ECO:0000256" key="7">
    <source>
        <dbReference type="ARBA" id="ARBA00023136"/>
    </source>
</evidence>
<keyword evidence="9" id="KW-0807">Transducer</keyword>
<feature type="transmembrane region" description="Helical" evidence="10">
    <location>
        <begin position="116"/>
        <end position="136"/>
    </location>
</feature>
<dbReference type="HOGENOM" id="CLU_027592_0_2_1"/>
<evidence type="ECO:0000256" key="9">
    <source>
        <dbReference type="ARBA" id="ARBA00023224"/>
    </source>
</evidence>
<evidence type="ECO:0000256" key="1">
    <source>
        <dbReference type="ARBA" id="ARBA00004141"/>
    </source>
</evidence>
<feature type="transmembrane region" description="Helical" evidence="10">
    <location>
        <begin position="207"/>
        <end position="230"/>
    </location>
</feature>
<dbReference type="CDD" id="cd14966">
    <property type="entry name" value="7tmD_STE3"/>
    <property type="match status" value="1"/>
</dbReference>
<dbReference type="EMBL" id="KL197758">
    <property type="protein sequence ID" value="KDQ50575.1"/>
    <property type="molecule type" value="Genomic_DNA"/>
</dbReference>
<name>A0A067P9T2_9AGAM</name>
<evidence type="ECO:0000256" key="6">
    <source>
        <dbReference type="ARBA" id="ARBA00023040"/>
    </source>
</evidence>
<feature type="transmembrane region" description="Helical" evidence="10">
    <location>
        <begin position="36"/>
        <end position="56"/>
    </location>
</feature>
<dbReference type="Pfam" id="PF02076">
    <property type="entry name" value="STE3"/>
    <property type="match status" value="1"/>
</dbReference>
<dbReference type="FunCoup" id="A0A067P9T2">
    <property type="interactions" value="94"/>
</dbReference>